<organism evidence="9 10">
    <name type="scientific">Candidatus Lloydbacteria bacterium RIFCSPHIGHO2_02_FULL_50_13</name>
    <dbReference type="NCBI Taxonomy" id="1798661"/>
    <lineage>
        <taxon>Bacteria</taxon>
        <taxon>Candidatus Lloydiibacteriota</taxon>
    </lineage>
</organism>
<dbReference type="GO" id="GO:0003924">
    <property type="term" value="F:GTPase activity"/>
    <property type="evidence" value="ECO:0007669"/>
    <property type="project" value="UniProtKB-UniRule"/>
</dbReference>
<dbReference type="InterPro" id="IPR009001">
    <property type="entry name" value="Transl_elong_EF1A/Init_IF2_C"/>
</dbReference>
<dbReference type="STRING" id="1798661.A3D65_04535"/>
<dbReference type="InterPro" id="IPR027417">
    <property type="entry name" value="P-loop_NTPase"/>
</dbReference>
<comment type="similarity">
    <text evidence="1 7">Belongs to the TRAFAC class translation factor GTPase superfamily. Classic translation factor GTPase family. EF-Tu/EF-1A subfamily.</text>
</comment>
<feature type="binding site" evidence="7">
    <location>
        <begin position="83"/>
        <end position="87"/>
    </location>
    <ligand>
        <name>GTP</name>
        <dbReference type="ChEBI" id="CHEBI:37565"/>
    </ligand>
</feature>
<dbReference type="InterPro" id="IPR033720">
    <property type="entry name" value="EFTU_2"/>
</dbReference>
<dbReference type="NCBIfam" id="NF000766">
    <property type="entry name" value="PRK00049.1"/>
    <property type="match status" value="1"/>
</dbReference>
<evidence type="ECO:0000256" key="7">
    <source>
        <dbReference type="HAMAP-Rule" id="MF_00118"/>
    </source>
</evidence>
<dbReference type="GO" id="GO:0003746">
    <property type="term" value="F:translation elongation factor activity"/>
    <property type="evidence" value="ECO:0007669"/>
    <property type="project" value="UniProtKB-UniRule"/>
</dbReference>
<evidence type="ECO:0000256" key="2">
    <source>
        <dbReference type="ARBA" id="ARBA00022741"/>
    </source>
</evidence>
<keyword evidence="2 7" id="KW-0547">Nucleotide-binding</keyword>
<feature type="domain" description="Tr-type G" evidence="8">
    <location>
        <begin position="11"/>
        <end position="208"/>
    </location>
</feature>
<dbReference type="InterPro" id="IPR004541">
    <property type="entry name" value="Transl_elong_EFTu/EF1A_bac/org"/>
</dbReference>
<proteinExistence type="inferred from homology"/>
<dbReference type="NCBIfam" id="TIGR00231">
    <property type="entry name" value="small_GTP"/>
    <property type="match status" value="1"/>
</dbReference>
<keyword evidence="7" id="KW-0378">Hydrolase</keyword>
<dbReference type="CDD" id="cd03707">
    <property type="entry name" value="EFTU_III"/>
    <property type="match status" value="1"/>
</dbReference>
<dbReference type="InterPro" id="IPR005225">
    <property type="entry name" value="Small_GTP-bd"/>
</dbReference>
<keyword evidence="7" id="KW-0460">Magnesium</keyword>
<evidence type="ECO:0000313" key="10">
    <source>
        <dbReference type="Proteomes" id="UP000177996"/>
    </source>
</evidence>
<dbReference type="Pfam" id="PF03143">
    <property type="entry name" value="GTP_EFTU_D3"/>
    <property type="match status" value="1"/>
</dbReference>
<dbReference type="PRINTS" id="PR00315">
    <property type="entry name" value="ELONGATNFCT"/>
</dbReference>
<dbReference type="PANTHER" id="PTHR43721:SF22">
    <property type="entry name" value="ELONGATION FACTOR TU, MITOCHONDRIAL"/>
    <property type="match status" value="1"/>
</dbReference>
<feature type="binding site" evidence="7">
    <location>
        <position position="27"/>
    </location>
    <ligand>
        <name>Mg(2+)</name>
        <dbReference type="ChEBI" id="CHEBI:18420"/>
    </ligand>
</feature>
<keyword evidence="7" id="KW-0479">Metal-binding</keyword>
<dbReference type="GO" id="GO:0005829">
    <property type="term" value="C:cytosol"/>
    <property type="evidence" value="ECO:0007669"/>
    <property type="project" value="TreeGrafter"/>
</dbReference>
<dbReference type="EMBL" id="MHLL01000002">
    <property type="protein sequence ID" value="OGZ10816.1"/>
    <property type="molecule type" value="Genomic_DNA"/>
</dbReference>
<dbReference type="CDD" id="cd01884">
    <property type="entry name" value="EF_Tu"/>
    <property type="match status" value="1"/>
</dbReference>
<dbReference type="Gene3D" id="3.40.50.300">
    <property type="entry name" value="P-loop containing nucleotide triphosphate hydrolases"/>
    <property type="match status" value="1"/>
</dbReference>
<protein>
    <recommendedName>
        <fullName evidence="6 7">Elongation factor Tu</fullName>
        <shortName evidence="7">EF-Tu</shortName>
        <ecNumber evidence="7">3.6.5.3</ecNumber>
    </recommendedName>
</protein>
<dbReference type="PANTHER" id="PTHR43721">
    <property type="entry name" value="ELONGATION FACTOR TU-RELATED"/>
    <property type="match status" value="1"/>
</dbReference>
<evidence type="ECO:0000256" key="6">
    <source>
        <dbReference type="ARBA" id="ARBA00029554"/>
    </source>
</evidence>
<feature type="binding site" evidence="7">
    <location>
        <begin position="20"/>
        <end position="27"/>
    </location>
    <ligand>
        <name>GTP</name>
        <dbReference type="ChEBI" id="CHEBI:37565"/>
    </ligand>
</feature>
<dbReference type="InterPro" id="IPR004161">
    <property type="entry name" value="EFTu-like_2"/>
</dbReference>
<accession>A0A1G2DB25</accession>
<keyword evidence="4 7" id="KW-0648">Protein biosynthesis</keyword>
<dbReference type="InterPro" id="IPR031157">
    <property type="entry name" value="G_TR_CS"/>
</dbReference>
<dbReference type="PROSITE" id="PS51722">
    <property type="entry name" value="G_TR_2"/>
    <property type="match status" value="1"/>
</dbReference>
<dbReference type="HAMAP" id="MF_00118_B">
    <property type="entry name" value="EF_Tu_B"/>
    <property type="match status" value="1"/>
</dbReference>
<keyword evidence="5 7" id="KW-0342">GTP-binding</keyword>
<dbReference type="InterPro" id="IPR004160">
    <property type="entry name" value="Transl_elong_EFTu/EF1A_C"/>
</dbReference>
<dbReference type="InterPro" id="IPR041709">
    <property type="entry name" value="EF-Tu_GTP-bd"/>
</dbReference>
<dbReference type="Proteomes" id="UP000177996">
    <property type="component" value="Unassembled WGS sequence"/>
</dbReference>
<dbReference type="InterPro" id="IPR000795">
    <property type="entry name" value="T_Tr_GTP-bd_dom"/>
</dbReference>
<dbReference type="NCBIfam" id="NF009373">
    <property type="entry name" value="PRK12736.1"/>
    <property type="match status" value="1"/>
</dbReference>
<evidence type="ECO:0000313" key="9">
    <source>
        <dbReference type="EMBL" id="OGZ10816.1"/>
    </source>
</evidence>
<dbReference type="InterPro" id="IPR050055">
    <property type="entry name" value="EF-Tu_GTPase"/>
</dbReference>
<dbReference type="EC" id="3.6.5.3" evidence="7"/>
<dbReference type="PROSITE" id="PS00301">
    <property type="entry name" value="G_TR_1"/>
    <property type="match status" value="1"/>
</dbReference>
<evidence type="ECO:0000256" key="3">
    <source>
        <dbReference type="ARBA" id="ARBA00022768"/>
    </source>
</evidence>
<dbReference type="SUPFAM" id="SSF52540">
    <property type="entry name" value="P-loop containing nucleoside triphosphate hydrolases"/>
    <property type="match status" value="1"/>
</dbReference>
<comment type="function">
    <text evidence="7">GTP hydrolase that promotes the GTP-dependent binding of aminoacyl-tRNA to the A-site of ribosomes during protein biosynthesis.</text>
</comment>
<dbReference type="Pfam" id="PF03144">
    <property type="entry name" value="GTP_EFTU_D2"/>
    <property type="match status" value="1"/>
</dbReference>
<keyword evidence="7" id="KW-0963">Cytoplasm</keyword>
<dbReference type="GO" id="GO:0005525">
    <property type="term" value="F:GTP binding"/>
    <property type="evidence" value="ECO:0007669"/>
    <property type="project" value="UniProtKB-UniRule"/>
</dbReference>
<comment type="subunit">
    <text evidence="7">Monomer.</text>
</comment>
<gene>
    <name evidence="7" type="primary">tuf</name>
    <name evidence="9" type="ORF">A3D65_04535</name>
</gene>
<dbReference type="Pfam" id="PF00009">
    <property type="entry name" value="GTP_EFTU"/>
    <property type="match status" value="1"/>
</dbReference>
<dbReference type="NCBIfam" id="TIGR00485">
    <property type="entry name" value="EF-Tu"/>
    <property type="match status" value="1"/>
</dbReference>
<evidence type="ECO:0000259" key="8">
    <source>
        <dbReference type="PROSITE" id="PS51722"/>
    </source>
</evidence>
<dbReference type="InterPro" id="IPR009000">
    <property type="entry name" value="Transl_B-barrel_sf"/>
</dbReference>
<feature type="binding site" evidence="7">
    <location>
        <begin position="138"/>
        <end position="141"/>
    </location>
    <ligand>
        <name>GTP</name>
        <dbReference type="ChEBI" id="CHEBI:37565"/>
    </ligand>
</feature>
<name>A0A1G2DB25_9BACT</name>
<dbReference type="GO" id="GO:0000287">
    <property type="term" value="F:magnesium ion binding"/>
    <property type="evidence" value="ECO:0007669"/>
    <property type="project" value="UniProtKB-UniRule"/>
</dbReference>
<comment type="subcellular location">
    <subcellularLocation>
        <location evidence="7">Cytoplasm</location>
    </subcellularLocation>
</comment>
<dbReference type="CDD" id="cd03697">
    <property type="entry name" value="EFTU_II"/>
    <property type="match status" value="1"/>
</dbReference>
<dbReference type="FunFam" id="3.40.50.300:FF:000003">
    <property type="entry name" value="Elongation factor Tu"/>
    <property type="match status" value="1"/>
</dbReference>
<evidence type="ECO:0000256" key="5">
    <source>
        <dbReference type="ARBA" id="ARBA00023134"/>
    </source>
</evidence>
<evidence type="ECO:0000256" key="1">
    <source>
        <dbReference type="ARBA" id="ARBA00007249"/>
    </source>
</evidence>
<dbReference type="AlphaFoldDB" id="A0A1G2DB25"/>
<dbReference type="FunFam" id="2.40.30.10:FF:000001">
    <property type="entry name" value="Elongation factor Tu"/>
    <property type="match status" value="1"/>
</dbReference>
<comment type="catalytic activity">
    <reaction evidence="7">
        <text>GTP + H2O = GDP + phosphate + H(+)</text>
        <dbReference type="Rhea" id="RHEA:19669"/>
        <dbReference type="ChEBI" id="CHEBI:15377"/>
        <dbReference type="ChEBI" id="CHEBI:15378"/>
        <dbReference type="ChEBI" id="CHEBI:37565"/>
        <dbReference type="ChEBI" id="CHEBI:43474"/>
        <dbReference type="ChEBI" id="CHEBI:58189"/>
        <dbReference type="EC" id="3.6.5.3"/>
    </reaction>
</comment>
<dbReference type="SUPFAM" id="SSF50447">
    <property type="entry name" value="Translation proteins"/>
    <property type="match status" value="1"/>
</dbReference>
<comment type="caution">
    <text evidence="9">The sequence shown here is derived from an EMBL/GenBank/DDBJ whole genome shotgun (WGS) entry which is preliminary data.</text>
</comment>
<dbReference type="SUPFAM" id="SSF50465">
    <property type="entry name" value="EF-Tu/eEF-1alpha/eIF2-gamma C-terminal domain"/>
    <property type="match status" value="1"/>
</dbReference>
<reference evidence="9 10" key="1">
    <citation type="journal article" date="2016" name="Nat. Commun.">
        <title>Thousands of microbial genomes shed light on interconnected biogeochemical processes in an aquifer system.</title>
        <authorList>
            <person name="Anantharaman K."/>
            <person name="Brown C.T."/>
            <person name="Hug L.A."/>
            <person name="Sharon I."/>
            <person name="Castelle C.J."/>
            <person name="Probst A.J."/>
            <person name="Thomas B.C."/>
            <person name="Singh A."/>
            <person name="Wilkins M.J."/>
            <person name="Karaoz U."/>
            <person name="Brodie E.L."/>
            <person name="Williams K.H."/>
            <person name="Hubbard S.S."/>
            <person name="Banfield J.F."/>
        </authorList>
    </citation>
    <scope>NUCLEOTIDE SEQUENCE [LARGE SCALE GENOMIC DNA]</scope>
</reference>
<keyword evidence="3 7" id="KW-0251">Elongation factor</keyword>
<sequence length="398" mass="43299">MAEAQVFDRSKPHVNVGTIGHVDHGKTTLTAAILHVLHMAGNKVKLRGVNEIDSAPEERERGITIALSHNEYETANRHYAHIDAPGHADYIKNMITGAAQMDGAIIVVAATDGVMPQTREHILLAKQVGVPKIVVFLNKVDMVDDKDLIDLVEEEVRELLTKQGFDKDCPIIRGSGLKALEAKNLDDEWAKKILELTNALDTYIPVPVRDTAKPFLMPVEDIFSIEGRGTVATGRIERGIVKVGQELEIVGFTKTAKTTVTGIEMFNKSLQEGMAGDNAGILLRGTRKEDITRGQVLSAPGSVTPHTDFEGEVYILSKEEGGRHTPFFSGYKPQFYIRTTDVTGEVTLADGVEMVMPGDTVTFKVKLIAPVALEAQQRFAIREGGKTVGAGVVTKIVA</sequence>
<dbReference type="NCBIfam" id="NF009372">
    <property type="entry name" value="PRK12735.1"/>
    <property type="match status" value="1"/>
</dbReference>
<evidence type="ECO:0000256" key="4">
    <source>
        <dbReference type="ARBA" id="ARBA00022917"/>
    </source>
</evidence>
<dbReference type="Gene3D" id="2.40.30.10">
    <property type="entry name" value="Translation factors"/>
    <property type="match status" value="2"/>
</dbReference>